<dbReference type="Proteomes" id="UP001163266">
    <property type="component" value="Chromosome"/>
</dbReference>
<accession>A0ABY6MM63</accession>
<dbReference type="EMBL" id="CP110257">
    <property type="protein sequence ID" value="UZD53612.1"/>
    <property type="molecule type" value="Genomic_DNA"/>
</dbReference>
<dbReference type="Pfam" id="PF02482">
    <property type="entry name" value="Ribosomal_S30AE"/>
    <property type="match status" value="1"/>
</dbReference>
<evidence type="ECO:0000313" key="2">
    <source>
        <dbReference type="Proteomes" id="UP001163266"/>
    </source>
</evidence>
<proteinExistence type="predicted"/>
<protein>
    <submittedName>
        <fullName evidence="1">HPF/RaiA family ribosome-associated protein</fullName>
    </submittedName>
</protein>
<dbReference type="RefSeq" id="WP_264891195.1">
    <property type="nucleotide sequence ID" value="NZ_CP110257.1"/>
</dbReference>
<evidence type="ECO:0000313" key="1">
    <source>
        <dbReference type="EMBL" id="UZD53612.1"/>
    </source>
</evidence>
<gene>
    <name evidence="1" type="ORF">OMP39_07800</name>
</gene>
<dbReference type="Gene3D" id="3.30.160.100">
    <property type="entry name" value="Ribosome hibernation promotion factor-like"/>
    <property type="match status" value="1"/>
</dbReference>
<sequence>MKQRFEIRFHGMEASRTVELAVREKMETLVLRCADLIACRVEIELQHKQLRHGMPYLVRIDLRLPRHELTVSRLRHDDVDAALWDAFEGICRQLEHVLRAQRSCLGARRLSVARGEAAGLEEEGTSAC</sequence>
<name>A0ABY6MM63_9BURK</name>
<dbReference type="SUPFAM" id="SSF69754">
    <property type="entry name" value="Ribosome binding protein Y (YfiA homologue)"/>
    <property type="match status" value="1"/>
</dbReference>
<organism evidence="1 2">
    <name type="scientific">Caldimonas aquatica</name>
    <dbReference type="NCBI Taxonomy" id="376175"/>
    <lineage>
        <taxon>Bacteria</taxon>
        <taxon>Pseudomonadati</taxon>
        <taxon>Pseudomonadota</taxon>
        <taxon>Betaproteobacteria</taxon>
        <taxon>Burkholderiales</taxon>
        <taxon>Sphaerotilaceae</taxon>
        <taxon>Caldimonas</taxon>
    </lineage>
</organism>
<dbReference type="InterPro" id="IPR003489">
    <property type="entry name" value="RHF/RaiA"/>
</dbReference>
<dbReference type="InterPro" id="IPR036567">
    <property type="entry name" value="RHF-like"/>
</dbReference>
<keyword evidence="2" id="KW-1185">Reference proteome</keyword>
<reference evidence="1" key="1">
    <citation type="submission" date="2022-10" db="EMBL/GenBank/DDBJ databases">
        <title>Complete genome sequence of Schlegelella aquatica LMG 23380.</title>
        <authorList>
            <person name="Musilova J."/>
            <person name="Kourilova X."/>
            <person name="Bezdicek M."/>
            <person name="Hermankova K."/>
            <person name="Obruca S."/>
            <person name="Sedlar K."/>
        </authorList>
    </citation>
    <scope>NUCLEOTIDE SEQUENCE</scope>
    <source>
        <strain evidence="1">LMG 23380</strain>
    </source>
</reference>